<proteinExistence type="predicted"/>
<protein>
    <submittedName>
        <fullName evidence="1">Uncharacterized protein</fullName>
    </submittedName>
</protein>
<organism evidence="1">
    <name type="scientific">Arundo donax</name>
    <name type="common">Giant reed</name>
    <name type="synonym">Donax arundinaceus</name>
    <dbReference type="NCBI Taxonomy" id="35708"/>
    <lineage>
        <taxon>Eukaryota</taxon>
        <taxon>Viridiplantae</taxon>
        <taxon>Streptophyta</taxon>
        <taxon>Embryophyta</taxon>
        <taxon>Tracheophyta</taxon>
        <taxon>Spermatophyta</taxon>
        <taxon>Magnoliopsida</taxon>
        <taxon>Liliopsida</taxon>
        <taxon>Poales</taxon>
        <taxon>Poaceae</taxon>
        <taxon>PACMAD clade</taxon>
        <taxon>Arundinoideae</taxon>
        <taxon>Arundineae</taxon>
        <taxon>Arundo</taxon>
    </lineage>
</organism>
<reference evidence="1" key="2">
    <citation type="journal article" date="2015" name="Data Brief">
        <title>Shoot transcriptome of the giant reed, Arundo donax.</title>
        <authorList>
            <person name="Barrero R.A."/>
            <person name="Guerrero F.D."/>
            <person name="Moolhuijzen P."/>
            <person name="Goolsby J.A."/>
            <person name="Tidwell J."/>
            <person name="Bellgard S.E."/>
            <person name="Bellgard M.I."/>
        </authorList>
    </citation>
    <scope>NUCLEOTIDE SEQUENCE</scope>
    <source>
        <tissue evidence="1">Shoot tissue taken approximately 20 cm above the soil surface</tissue>
    </source>
</reference>
<dbReference type="EMBL" id="GBRH01185161">
    <property type="protein sequence ID" value="JAE12735.1"/>
    <property type="molecule type" value="Transcribed_RNA"/>
</dbReference>
<reference evidence="1" key="1">
    <citation type="submission" date="2014-09" db="EMBL/GenBank/DDBJ databases">
        <authorList>
            <person name="Magalhaes I.L.F."/>
            <person name="Oliveira U."/>
            <person name="Santos F.R."/>
            <person name="Vidigal T.H.D.A."/>
            <person name="Brescovit A.D."/>
            <person name="Santos A.J."/>
        </authorList>
    </citation>
    <scope>NUCLEOTIDE SEQUENCE</scope>
    <source>
        <tissue evidence="1">Shoot tissue taken approximately 20 cm above the soil surface</tissue>
    </source>
</reference>
<accession>A0A0A9FI88</accession>
<name>A0A0A9FI88_ARUDO</name>
<sequence>MISYFLDMGIQLVLKYEECIVMINCRFGLAPDEGHQETKLIFFIPILSLFDFAPRLTCFGLIG</sequence>
<dbReference type="AlphaFoldDB" id="A0A0A9FI88"/>
<evidence type="ECO:0000313" key="1">
    <source>
        <dbReference type="EMBL" id="JAE12735.1"/>
    </source>
</evidence>